<proteinExistence type="predicted"/>
<dbReference type="EMBL" id="JACCEV010000001">
    <property type="protein sequence ID" value="NYT84148.1"/>
    <property type="molecule type" value="Genomic_DNA"/>
</dbReference>
<dbReference type="AlphaFoldDB" id="A0A853GMC3"/>
<dbReference type="Proteomes" id="UP000554144">
    <property type="component" value="Unassembled WGS sequence"/>
</dbReference>
<gene>
    <name evidence="1" type="ORF">H0A62_00905</name>
</gene>
<accession>A0A853GMC3</accession>
<evidence type="ECO:0008006" key="3">
    <source>
        <dbReference type="Google" id="ProtNLM"/>
    </source>
</evidence>
<dbReference type="OrthoDB" id="8656393at2"/>
<evidence type="ECO:0000313" key="1">
    <source>
        <dbReference type="EMBL" id="NYT84148.1"/>
    </source>
</evidence>
<protein>
    <recommendedName>
        <fullName evidence="3">Acyl dehydratase</fullName>
    </recommendedName>
</protein>
<evidence type="ECO:0000313" key="2">
    <source>
        <dbReference type="Proteomes" id="UP000554144"/>
    </source>
</evidence>
<comment type="caution">
    <text evidence="1">The sequence shown here is derived from an EMBL/GenBank/DDBJ whole genome shotgun (WGS) entry which is preliminary data.</text>
</comment>
<reference evidence="1 2" key="1">
    <citation type="submission" date="2020-07" db="EMBL/GenBank/DDBJ databases">
        <title>Taxonomic revisions and descriptions of new bacterial species based on genomic comparisons in the high-G+C-content subgroup of the family Alcaligenaceae.</title>
        <authorList>
            <person name="Szabo A."/>
            <person name="Felfoldi T."/>
        </authorList>
    </citation>
    <scope>NUCLEOTIDE SEQUENCE [LARGE SCALE GENOMIC DNA]</scope>
    <source>
        <strain evidence="1 2">DSM 25667</strain>
    </source>
</reference>
<dbReference type="RefSeq" id="WP_130038666.1">
    <property type="nucleotide sequence ID" value="NZ_JACCEV010000001.1"/>
</dbReference>
<keyword evidence="2" id="KW-1185">Reference proteome</keyword>
<name>A0A853GMC3_9BURK</name>
<sequence>MTHHHDASILFDDFIPGESLGSCELEYDEALVQGWQRIFGRNQGRTGGKAEAASAAVILMMRAYLAVVSPRPPGNIQARQSIEYASLPQPGQSLLVALDCQSKEMKRGRRYVELLAQGSHSDGSPVFKGVLTLVWAA</sequence>
<organism evidence="1 2">
    <name type="scientific">Pollutimonas harenae</name>
    <dbReference type="NCBI Taxonomy" id="657015"/>
    <lineage>
        <taxon>Bacteria</taxon>
        <taxon>Pseudomonadati</taxon>
        <taxon>Pseudomonadota</taxon>
        <taxon>Betaproteobacteria</taxon>
        <taxon>Burkholderiales</taxon>
        <taxon>Alcaligenaceae</taxon>
        <taxon>Pollutimonas</taxon>
    </lineage>
</organism>